<sequence>MNAKMIVLSADVQIFNKNFILTGSVQEKETILQVKTNDIGFIVKDLVGDASFFSMIEGILPEEVELSLIIPKGKENILSISADFAEKKVSIQIVKTGKYTLFSCWINNSIGFSNLPLVGEYIPAEHAISGIGFIYLKKQDKNSTIYPEDFSLLLFPQLEKIYSDDGKAMMLNEGENIFIHYNAGKGETFLTYPEDLQDISSDADNNILLPQKNNPESKESVFKITEVGADTDFQNGNKSVLLKLSARLSISRFSFEVIGLNVGLNINHYLETIKEYSRKKESDPLKLIAGFFKGTSFGIQGLALQYKSPAFSIYGGFYREKSAKNEEYNGLLTIKLQKIEIIALGSYVKQSTYSSLFAFGYLGVTIPLHPAFEIKGFAIGLGLNREFKLPAISEIENFPLIQIVKNNGPRPGEGIKEIFSKLNHYIPPKEGAYVIIIGLRFQSFKIIDTIALIALNIENGLVFNMLGLSVMEVPEVYRIKFAFSLQADFNSGFVIARGEITDGSYLIFKEVKLQGSFVFAMWFSESLKGDFLFTIGGYHPNFNVPKHYPSSGELYRLGFSLRRGNLSAALQMYFALTPQAIMFGLIGRLNYTLDLSKSITIDYWIGSKTFTFTVGVEVEIKLEAHFVMFWKPFSYKADLELLFNVRLYADFWFFGININVSLNTRLSIWGPDLEGVAYLSVAGYSFTVKFGDSVSRNSQLSMYEFKKEFIPDDHLKLNISNGKIGKETDKDDHTEAAVVNPKEFMMEFTSQIPITSLTLKDTKVISGNSAFGVTYQRDNSKAFIHEVNIEVLYMEGRVPQIQKGWMMEPLLQNMPKALWSREPLTQNSVLSGDGLIKNLTTGAVIKFPEAKAGQIISGEKIQSYDENLYRYTQKSTAKIQDFKKEKIKEKGEAASVFEDFGSDKKVFAAILDENDWDFTDVLSGKEIYSYQSDNEIISYSINA</sequence>
<dbReference type="RefSeq" id="WP_248392882.1">
    <property type="nucleotide sequence ID" value="NZ_CP096203.1"/>
</dbReference>
<proteinExistence type="predicted"/>
<keyword evidence="3" id="KW-1185">Reference proteome</keyword>
<evidence type="ECO:0000313" key="3">
    <source>
        <dbReference type="Proteomes" id="UP000830552"/>
    </source>
</evidence>
<organism evidence="2 3">
    <name type="scientific">Chryseobacterium nepalense</name>
    <dbReference type="NCBI Taxonomy" id="1854498"/>
    <lineage>
        <taxon>Bacteria</taxon>
        <taxon>Pseudomonadati</taxon>
        <taxon>Bacteroidota</taxon>
        <taxon>Flavobacteriia</taxon>
        <taxon>Flavobacteriales</taxon>
        <taxon>Weeksellaceae</taxon>
        <taxon>Chryseobacterium group</taxon>
        <taxon>Chryseobacterium</taxon>
    </lineage>
</organism>
<dbReference type="InterPro" id="IPR046538">
    <property type="entry name" value="DUF6603"/>
</dbReference>
<dbReference type="Proteomes" id="UP000830552">
    <property type="component" value="Chromosome"/>
</dbReference>
<gene>
    <name evidence="2" type="ORF">M0D58_01145</name>
</gene>
<accession>A0ABY4K9V9</accession>
<dbReference type="Pfam" id="PF20248">
    <property type="entry name" value="DUF6603"/>
    <property type="match status" value="1"/>
</dbReference>
<feature type="domain" description="DUF6603" evidence="1">
    <location>
        <begin position="222"/>
        <end position="722"/>
    </location>
</feature>
<name>A0ABY4K9V9_9FLAO</name>
<reference evidence="2" key="1">
    <citation type="submission" date="2022-04" db="EMBL/GenBank/DDBJ databases">
        <title>Evolutionary, genomic, and biogeographic characterization of Chryseobacterium nepalense represented by a plastic-degrading bacterium AC3.</title>
        <authorList>
            <person name="Yin Z."/>
            <person name="Liu X."/>
            <person name="Wang D."/>
            <person name="Xie Z."/>
        </authorList>
    </citation>
    <scope>NUCLEOTIDE SEQUENCE</scope>
    <source>
        <strain evidence="2">AC3</strain>
    </source>
</reference>
<evidence type="ECO:0000259" key="1">
    <source>
        <dbReference type="Pfam" id="PF20248"/>
    </source>
</evidence>
<evidence type="ECO:0000313" key="2">
    <source>
        <dbReference type="EMBL" id="UPQ76165.1"/>
    </source>
</evidence>
<dbReference type="EMBL" id="CP096203">
    <property type="protein sequence ID" value="UPQ76165.1"/>
    <property type="molecule type" value="Genomic_DNA"/>
</dbReference>
<protein>
    <recommendedName>
        <fullName evidence="1">DUF6603 domain-containing protein</fullName>
    </recommendedName>
</protein>